<evidence type="ECO:0000259" key="4">
    <source>
        <dbReference type="PROSITE" id="PS01124"/>
    </source>
</evidence>
<keyword evidence="1" id="KW-0805">Transcription regulation</keyword>
<dbReference type="InterPro" id="IPR018060">
    <property type="entry name" value="HTH_AraC"/>
</dbReference>
<dbReference type="PROSITE" id="PS01124">
    <property type="entry name" value="HTH_ARAC_FAMILY_2"/>
    <property type="match status" value="1"/>
</dbReference>
<dbReference type="AlphaFoldDB" id="A0A9X1NMK7"/>
<dbReference type="RefSeq" id="WP_231449780.1">
    <property type="nucleotide sequence ID" value="NZ_JAJOMB010000037.1"/>
</dbReference>
<dbReference type="PANTHER" id="PTHR43130:SF3">
    <property type="entry name" value="HTH-TYPE TRANSCRIPTIONAL REGULATOR RV1931C"/>
    <property type="match status" value="1"/>
</dbReference>
<dbReference type="Pfam" id="PF12833">
    <property type="entry name" value="HTH_18"/>
    <property type="match status" value="1"/>
</dbReference>
<gene>
    <name evidence="5" type="ORF">LR394_39140</name>
</gene>
<organism evidence="5 6">
    <name type="scientific">Kineosporia babensis</name>
    <dbReference type="NCBI Taxonomy" id="499548"/>
    <lineage>
        <taxon>Bacteria</taxon>
        <taxon>Bacillati</taxon>
        <taxon>Actinomycetota</taxon>
        <taxon>Actinomycetes</taxon>
        <taxon>Kineosporiales</taxon>
        <taxon>Kineosporiaceae</taxon>
        <taxon>Kineosporia</taxon>
    </lineage>
</organism>
<dbReference type="PANTHER" id="PTHR43130">
    <property type="entry name" value="ARAC-FAMILY TRANSCRIPTIONAL REGULATOR"/>
    <property type="match status" value="1"/>
</dbReference>
<proteinExistence type="predicted"/>
<name>A0A9X1NMK7_9ACTN</name>
<dbReference type="InterPro" id="IPR052158">
    <property type="entry name" value="INH-QAR"/>
</dbReference>
<comment type="caution">
    <text evidence="5">The sequence shown here is derived from an EMBL/GenBank/DDBJ whole genome shotgun (WGS) entry which is preliminary data.</text>
</comment>
<dbReference type="PROSITE" id="PS00041">
    <property type="entry name" value="HTH_ARAC_FAMILY_1"/>
    <property type="match status" value="1"/>
</dbReference>
<evidence type="ECO:0000313" key="6">
    <source>
        <dbReference type="Proteomes" id="UP001138997"/>
    </source>
</evidence>
<dbReference type="GO" id="GO:0043565">
    <property type="term" value="F:sequence-specific DNA binding"/>
    <property type="evidence" value="ECO:0007669"/>
    <property type="project" value="InterPro"/>
</dbReference>
<dbReference type="GO" id="GO:0003700">
    <property type="term" value="F:DNA-binding transcription factor activity"/>
    <property type="evidence" value="ECO:0007669"/>
    <property type="project" value="InterPro"/>
</dbReference>
<dbReference type="Gene3D" id="1.10.10.60">
    <property type="entry name" value="Homeodomain-like"/>
    <property type="match status" value="1"/>
</dbReference>
<accession>A0A9X1NMK7</accession>
<dbReference type="SUPFAM" id="SSF46689">
    <property type="entry name" value="Homeodomain-like"/>
    <property type="match status" value="2"/>
</dbReference>
<feature type="domain" description="HTH araC/xylS-type" evidence="4">
    <location>
        <begin position="220"/>
        <end position="318"/>
    </location>
</feature>
<keyword evidence="6" id="KW-1185">Reference proteome</keyword>
<evidence type="ECO:0000256" key="1">
    <source>
        <dbReference type="ARBA" id="ARBA00023015"/>
    </source>
</evidence>
<dbReference type="InterPro" id="IPR002818">
    <property type="entry name" value="DJ-1/PfpI"/>
</dbReference>
<dbReference type="InterPro" id="IPR018062">
    <property type="entry name" value="HTH_AraC-typ_CS"/>
</dbReference>
<keyword evidence="2" id="KW-0238">DNA-binding</keyword>
<dbReference type="Gene3D" id="3.40.50.880">
    <property type="match status" value="1"/>
</dbReference>
<dbReference type="InterPro" id="IPR009057">
    <property type="entry name" value="Homeodomain-like_sf"/>
</dbReference>
<dbReference type="InterPro" id="IPR029062">
    <property type="entry name" value="Class_I_gatase-like"/>
</dbReference>
<keyword evidence="3" id="KW-0804">Transcription</keyword>
<sequence length="332" mass="36025">MNAFHRVVAYVPQGATALGLGVVSGVFAPSGVLDQRPGLPTIELTLCARRPGTLRTDGGLSLNVERGLDAFAEAELIMVLPGIGFREDLDGSVVQALKTAHERGTLIAGHCVGSFLLAAAGLLDGLEATTHWQYADEMAATFPQVTVRRDALYIDHGQISTGAGATAGFDLSLYLMRAHHGATVANRIARHLVTPPHRAGGQAQYLHAPVPSGSHDQALDEVLAWARKNLDRRPSVDQLAARAMTSRRTFLRRFKQATGTSPHAWLKGQRLNQAEELLETTDFSVERIAQLVGYTSSASLRDQFVRHRGVPPREYRRTFFRGPSLDRPGKAV</sequence>
<reference evidence="5" key="1">
    <citation type="submission" date="2021-11" db="EMBL/GenBank/DDBJ databases">
        <title>Streptomyces corallinus and Kineosporia corallina sp. nov., two new coral-derived marine actinobacteria.</title>
        <authorList>
            <person name="Buangrab K."/>
            <person name="Sutthacheep M."/>
            <person name="Yeemin T."/>
            <person name="Harunari E."/>
            <person name="Igarashi Y."/>
            <person name="Sripreechasak P."/>
            <person name="Kanchanasin P."/>
            <person name="Tanasupawat S."/>
            <person name="Phongsopitanun W."/>
        </authorList>
    </citation>
    <scope>NUCLEOTIDE SEQUENCE</scope>
    <source>
        <strain evidence="5">JCM 31032</strain>
    </source>
</reference>
<dbReference type="EMBL" id="JAJOMB010000037">
    <property type="protein sequence ID" value="MCD5316928.1"/>
    <property type="molecule type" value="Genomic_DNA"/>
</dbReference>
<dbReference type="Proteomes" id="UP001138997">
    <property type="component" value="Unassembled WGS sequence"/>
</dbReference>
<evidence type="ECO:0000256" key="2">
    <source>
        <dbReference type="ARBA" id="ARBA00023125"/>
    </source>
</evidence>
<protein>
    <submittedName>
        <fullName evidence="5">Helix-turn-helix domain-containing protein</fullName>
    </submittedName>
</protein>
<evidence type="ECO:0000256" key="3">
    <source>
        <dbReference type="ARBA" id="ARBA00023163"/>
    </source>
</evidence>
<dbReference type="SUPFAM" id="SSF52317">
    <property type="entry name" value="Class I glutamine amidotransferase-like"/>
    <property type="match status" value="1"/>
</dbReference>
<dbReference type="CDD" id="cd03137">
    <property type="entry name" value="GATase1_AraC_1"/>
    <property type="match status" value="1"/>
</dbReference>
<dbReference type="SMART" id="SM00342">
    <property type="entry name" value="HTH_ARAC"/>
    <property type="match status" value="1"/>
</dbReference>
<dbReference type="Pfam" id="PF01965">
    <property type="entry name" value="DJ-1_PfpI"/>
    <property type="match status" value="1"/>
</dbReference>
<evidence type="ECO:0000313" key="5">
    <source>
        <dbReference type="EMBL" id="MCD5316928.1"/>
    </source>
</evidence>